<proteinExistence type="predicted"/>
<dbReference type="RefSeq" id="WP_339588419.1">
    <property type="nucleotide sequence ID" value="NZ_JBBHJZ010000003.1"/>
</dbReference>
<dbReference type="InterPro" id="IPR005625">
    <property type="entry name" value="PepSY-ass_TM"/>
</dbReference>
<dbReference type="Pfam" id="PF03929">
    <property type="entry name" value="PepSY_TM"/>
    <property type="match status" value="1"/>
</dbReference>
<evidence type="ECO:0000313" key="3">
    <source>
        <dbReference type="Proteomes" id="UP001361239"/>
    </source>
</evidence>
<gene>
    <name evidence="2" type="ORF">WG901_14645</name>
</gene>
<feature type="transmembrane region" description="Helical" evidence="1">
    <location>
        <begin position="318"/>
        <end position="344"/>
    </location>
</feature>
<dbReference type="Proteomes" id="UP001361239">
    <property type="component" value="Unassembled WGS sequence"/>
</dbReference>
<dbReference type="PANTHER" id="PTHR34219">
    <property type="entry name" value="IRON-REGULATED INNER MEMBRANE PROTEIN-RELATED"/>
    <property type="match status" value="1"/>
</dbReference>
<accession>A0ABU8RXT1</accession>
<evidence type="ECO:0000256" key="1">
    <source>
        <dbReference type="SAM" id="Phobius"/>
    </source>
</evidence>
<organism evidence="2 3">
    <name type="scientific">Novosphingobium anseongense</name>
    <dbReference type="NCBI Taxonomy" id="3133436"/>
    <lineage>
        <taxon>Bacteria</taxon>
        <taxon>Pseudomonadati</taxon>
        <taxon>Pseudomonadota</taxon>
        <taxon>Alphaproteobacteria</taxon>
        <taxon>Sphingomonadales</taxon>
        <taxon>Sphingomonadaceae</taxon>
        <taxon>Novosphingobium</taxon>
    </lineage>
</organism>
<name>A0ABU8RXT1_9SPHN</name>
<feature type="transmembrane region" description="Helical" evidence="1">
    <location>
        <begin position="7"/>
        <end position="30"/>
    </location>
</feature>
<sequence>MKTLDLLHRWIGGIFGLVLALLGLSGAILVHEDVWIMLPHAGDARVADSAQIAATVERIMADPAARPRSISFASDDFGLHRLSFKDDAGAYVDQAGNLVTRWSSQWERPELWLFDFHHHLFAGDTGEIVVGLAGLAGVFFAVSGVFLWWRTRKTFEFRLWPRRISRPAIVRQHRDLGIVVAPLVLLVTFTGAAMVFRPVSALVLGPSAPAAIAKAGKAPKVEKTELAERYDWQAVIATAHARFPDAQLRTLSLPRQNNGLVTLRMKQPGEWLPNGRTMLYFAADSGRLVEARDALALPAPVRGYYTFYPLHAAKVGGLVYRLVMTAVGLALVLLGSLAVWSFWFRRGTVGPRIS</sequence>
<keyword evidence="1" id="KW-0812">Transmembrane</keyword>
<keyword evidence="1" id="KW-1133">Transmembrane helix</keyword>
<dbReference type="PANTHER" id="PTHR34219:SF3">
    <property type="entry name" value="BLL7967 PROTEIN"/>
    <property type="match status" value="1"/>
</dbReference>
<protein>
    <submittedName>
        <fullName evidence="2">PepSY-associated TM helix domain-containing protein</fullName>
    </submittedName>
</protein>
<dbReference type="EMBL" id="JBBHJZ010000003">
    <property type="protein sequence ID" value="MEJ5977885.1"/>
    <property type="molecule type" value="Genomic_DNA"/>
</dbReference>
<reference evidence="2 3" key="1">
    <citation type="submission" date="2024-03" db="EMBL/GenBank/DDBJ databases">
        <authorList>
            <person name="Jo J.-H."/>
        </authorList>
    </citation>
    <scope>NUCLEOTIDE SEQUENCE [LARGE SCALE GENOMIC DNA]</scope>
    <source>
        <strain evidence="2 3">PS1R-30</strain>
    </source>
</reference>
<feature type="transmembrane region" description="Helical" evidence="1">
    <location>
        <begin position="176"/>
        <end position="196"/>
    </location>
</feature>
<keyword evidence="1" id="KW-0472">Membrane</keyword>
<keyword evidence="3" id="KW-1185">Reference proteome</keyword>
<evidence type="ECO:0000313" key="2">
    <source>
        <dbReference type="EMBL" id="MEJ5977885.1"/>
    </source>
</evidence>
<feature type="transmembrane region" description="Helical" evidence="1">
    <location>
        <begin position="128"/>
        <end position="149"/>
    </location>
</feature>
<comment type="caution">
    <text evidence="2">The sequence shown here is derived from an EMBL/GenBank/DDBJ whole genome shotgun (WGS) entry which is preliminary data.</text>
</comment>